<dbReference type="InterPro" id="IPR056856">
    <property type="entry name" value="TPR_AP5Z1_C"/>
</dbReference>
<dbReference type="PANTHER" id="PTHR47885">
    <property type="entry name" value="AP-5 COMPLEX SUBUNIT ZETA-1"/>
    <property type="match status" value="1"/>
</dbReference>
<dbReference type="Pfam" id="PF14764">
    <property type="entry name" value="SPG48"/>
    <property type="match status" value="1"/>
</dbReference>
<evidence type="ECO:0000313" key="4">
    <source>
        <dbReference type="EMBL" id="KAF5948802.1"/>
    </source>
</evidence>
<dbReference type="InterPro" id="IPR055450">
    <property type="entry name" value="AP5Z1_ARM"/>
</dbReference>
<protein>
    <submittedName>
        <fullName evidence="4">Uncharacterized protein</fullName>
    </submittedName>
</protein>
<comment type="caution">
    <text evidence="4">The sequence shown here is derived from an EMBL/GenBank/DDBJ whole genome shotgun (WGS) entry which is preliminary data.</text>
</comment>
<dbReference type="Pfam" id="PF25154">
    <property type="entry name" value="TPR_AP5Z1_C"/>
    <property type="match status" value="1"/>
</dbReference>
<feature type="transmembrane region" description="Helical" evidence="1">
    <location>
        <begin position="532"/>
        <end position="555"/>
    </location>
</feature>
<gene>
    <name evidence="4" type="ORF">HYC85_014759</name>
</gene>
<feature type="domain" description="AP-5 complex subunit zeta-1 ARM repeats" evidence="2">
    <location>
        <begin position="29"/>
        <end position="130"/>
    </location>
</feature>
<proteinExistence type="predicted"/>
<reference evidence="4 5" key="2">
    <citation type="submission" date="2020-07" db="EMBL/GenBank/DDBJ databases">
        <title>Genome assembly of wild tea tree DASZ reveals pedigree and selection history of tea varieties.</title>
        <authorList>
            <person name="Zhang W."/>
        </authorList>
    </citation>
    <scope>NUCLEOTIDE SEQUENCE [LARGE SCALE GENOMIC DNA]</scope>
    <source>
        <strain evidence="5">cv. G240</strain>
        <tissue evidence="4">Leaf</tissue>
    </source>
</reference>
<evidence type="ECO:0000259" key="3">
    <source>
        <dbReference type="Pfam" id="PF25154"/>
    </source>
</evidence>
<organism evidence="4 5">
    <name type="scientific">Camellia sinensis</name>
    <name type="common">Tea plant</name>
    <name type="synonym">Thea sinensis</name>
    <dbReference type="NCBI Taxonomy" id="4442"/>
    <lineage>
        <taxon>Eukaryota</taxon>
        <taxon>Viridiplantae</taxon>
        <taxon>Streptophyta</taxon>
        <taxon>Embryophyta</taxon>
        <taxon>Tracheophyta</taxon>
        <taxon>Spermatophyta</taxon>
        <taxon>Magnoliopsida</taxon>
        <taxon>eudicotyledons</taxon>
        <taxon>Gunneridae</taxon>
        <taxon>Pentapetalae</taxon>
        <taxon>asterids</taxon>
        <taxon>Ericales</taxon>
        <taxon>Theaceae</taxon>
        <taxon>Camellia</taxon>
    </lineage>
</organism>
<keyword evidence="5" id="KW-1185">Reference proteome</keyword>
<feature type="domain" description="AP-5 complex subunit zeta-1 C-terminal TPR" evidence="3">
    <location>
        <begin position="425"/>
        <end position="496"/>
    </location>
</feature>
<accession>A0A7J7H754</accession>
<dbReference type="Proteomes" id="UP000593564">
    <property type="component" value="Unassembled WGS sequence"/>
</dbReference>
<sequence>MVDRDKQWDFHLRTLSASARDSNFADPVSDPSLLNSVKKLHELCKAEKSEDLIARVYPQLNKIFQRSVASISQSRTSSGLLLLEILQFFIDFGEVVLHDADPNPVVAEATLDFLNLNKRKLLMNFPALLPQIRKILSNILIPQKRIYNEAQDMPKASLEESKTCLACRTFKPLTGRLGKSEFQQLAFYCRYVFASQILRAWCQEKIEKLIGMSTYHVPDPRTGTIHVPVLVVALEKVERSSGSLIGNSIASLQKSTAPEMLLALMDEAYTGSTIGDGGADSESDDSNTMAVADPLFLELLKDENDGLAERHWTSSGMAAAMQSTISAPQSDRLKQALKMTPRLLDVYFAIAVRDVNDCYDKQGLNNVQKRLLEFMLAAFHRSPDFVALLKKPIIDRLGEAYDSPCKGRRLGLRESALSSGSMTFRKSSQSRLLCFVVTAIAKLATHHRELLPRARVSLAKVARSRISDVRVWRRARDYLGLMNEPAICLSVLGPSRPSYVCKQSPGTVNWNEGASKMTADIPFYILGEHQGAAATVISGLFFGVLSAFGLFYGVLSTFGQ</sequence>
<keyword evidence="1" id="KW-0472">Membrane</keyword>
<keyword evidence="1" id="KW-1133">Transmembrane helix</keyword>
<name>A0A7J7H754_CAMSI</name>
<keyword evidence="1" id="KW-0812">Transmembrane</keyword>
<dbReference type="PANTHER" id="PTHR47885:SF1">
    <property type="entry name" value="AP-5 COMPLEX SUBUNIT ZETA-1"/>
    <property type="match status" value="1"/>
</dbReference>
<evidence type="ECO:0000256" key="1">
    <source>
        <dbReference type="SAM" id="Phobius"/>
    </source>
</evidence>
<dbReference type="EMBL" id="JACBKZ010000006">
    <property type="protein sequence ID" value="KAF5948802.1"/>
    <property type="molecule type" value="Genomic_DNA"/>
</dbReference>
<evidence type="ECO:0000313" key="5">
    <source>
        <dbReference type="Proteomes" id="UP000593564"/>
    </source>
</evidence>
<reference evidence="5" key="1">
    <citation type="journal article" date="2020" name="Nat. Commun.">
        <title>Genome assembly of wild tea tree DASZ reveals pedigree and selection history of tea varieties.</title>
        <authorList>
            <person name="Zhang W."/>
            <person name="Zhang Y."/>
            <person name="Qiu H."/>
            <person name="Guo Y."/>
            <person name="Wan H."/>
            <person name="Zhang X."/>
            <person name="Scossa F."/>
            <person name="Alseekh S."/>
            <person name="Zhang Q."/>
            <person name="Wang P."/>
            <person name="Xu L."/>
            <person name="Schmidt M.H."/>
            <person name="Jia X."/>
            <person name="Li D."/>
            <person name="Zhu A."/>
            <person name="Guo F."/>
            <person name="Chen W."/>
            <person name="Ni D."/>
            <person name="Usadel B."/>
            <person name="Fernie A.R."/>
            <person name="Wen W."/>
        </authorList>
    </citation>
    <scope>NUCLEOTIDE SEQUENCE [LARGE SCALE GENOMIC DNA]</scope>
    <source>
        <strain evidence="5">cv. G240</strain>
    </source>
</reference>
<dbReference type="AlphaFoldDB" id="A0A7J7H754"/>
<evidence type="ECO:0000259" key="2">
    <source>
        <dbReference type="Pfam" id="PF14764"/>
    </source>
</evidence>